<dbReference type="Pfam" id="PF00480">
    <property type="entry name" value="ROK"/>
    <property type="match status" value="1"/>
</dbReference>
<evidence type="ECO:0000256" key="1">
    <source>
        <dbReference type="ARBA" id="ARBA00006479"/>
    </source>
</evidence>
<sequence>MEYILAADVGGTKLATALFRKDGTVVEEIVIPSEKHDGEKLFHSLVDSFKNLLVNSCVYMDDVMGIALGIPGIVDSENGIAVFQNNLPWRDFPLADRLAIEFPETQIKIDNDVYMATWGEYTNRGFSKESMVYVTLSTGISCCSIHRGEFLRGAGMAGEIGFSLTDNPETTLEPLVSGPALESKGREHFNNPTLKLHEMMELYYQGDDATVSIINEAVTSLAKEVHHIMVFLDPHCIVLGGGVFNHHPELIKAVKNEVRKYLSHPLLKGKEERIEASVHKDEAVLRGVASTIIEEKR</sequence>
<evidence type="ECO:0000313" key="2">
    <source>
        <dbReference type="EMBL" id="KOO51115.1"/>
    </source>
</evidence>
<protein>
    <submittedName>
        <fullName evidence="2">Glucokinase</fullName>
    </submittedName>
</protein>
<dbReference type="InterPro" id="IPR000600">
    <property type="entry name" value="ROK"/>
</dbReference>
<dbReference type="PATRIC" id="fig|263475.3.peg.510"/>
<comment type="similarity">
    <text evidence="1">Belongs to the ROK (NagC/XylR) family.</text>
</comment>
<accession>A0A0M0LJ60</accession>
<dbReference type="GeneID" id="301134698"/>
<keyword evidence="2" id="KW-0808">Transferase</keyword>
<name>A0A0M0LJ60_9BACL</name>
<dbReference type="Proteomes" id="UP000036867">
    <property type="component" value="Unassembled WGS sequence"/>
</dbReference>
<dbReference type="STRING" id="263475.AMD00_00995"/>
<keyword evidence="3" id="KW-1185">Reference proteome</keyword>
<dbReference type="OrthoDB" id="9796533at2"/>
<dbReference type="CDD" id="cd23763">
    <property type="entry name" value="ASKHA_ATPase_ROK"/>
    <property type="match status" value="1"/>
</dbReference>
<reference evidence="3" key="1">
    <citation type="submission" date="2015-08" db="EMBL/GenBank/DDBJ databases">
        <title>Fjat-10028 dsm 16317.</title>
        <authorList>
            <person name="Liu B."/>
            <person name="Wang J."/>
            <person name="Zhu Y."/>
            <person name="Liu G."/>
            <person name="Chen Q."/>
            <person name="Chen Z."/>
            <person name="Lan J."/>
            <person name="Che J."/>
            <person name="Ge C."/>
            <person name="Shi H."/>
            <person name="Pan Z."/>
            <person name="Liu X."/>
        </authorList>
    </citation>
    <scope>NUCLEOTIDE SEQUENCE [LARGE SCALE GENOMIC DNA]</scope>
    <source>
        <strain evidence="3">DSM 16317</strain>
    </source>
</reference>
<dbReference type="PANTHER" id="PTHR18964">
    <property type="entry name" value="ROK (REPRESSOR, ORF, KINASE) FAMILY"/>
    <property type="match status" value="1"/>
</dbReference>
<dbReference type="PANTHER" id="PTHR18964:SF149">
    <property type="entry name" value="BIFUNCTIONAL UDP-N-ACETYLGLUCOSAMINE 2-EPIMERASE_N-ACETYLMANNOSAMINE KINASE"/>
    <property type="match status" value="1"/>
</dbReference>
<proteinExistence type="inferred from homology"/>
<dbReference type="EMBL" id="LILB01000001">
    <property type="protein sequence ID" value="KOO51115.1"/>
    <property type="molecule type" value="Genomic_DNA"/>
</dbReference>
<dbReference type="GO" id="GO:0016301">
    <property type="term" value="F:kinase activity"/>
    <property type="evidence" value="ECO:0007669"/>
    <property type="project" value="UniProtKB-KW"/>
</dbReference>
<dbReference type="AlphaFoldDB" id="A0A0M0LJ60"/>
<dbReference type="SUPFAM" id="SSF53067">
    <property type="entry name" value="Actin-like ATPase domain"/>
    <property type="match status" value="1"/>
</dbReference>
<dbReference type="InterPro" id="IPR043129">
    <property type="entry name" value="ATPase_NBD"/>
</dbReference>
<comment type="caution">
    <text evidence="2">The sequence shown here is derived from an EMBL/GenBank/DDBJ whole genome shotgun (WGS) entry which is preliminary data.</text>
</comment>
<gene>
    <name evidence="2" type="ORF">AMD00_00995</name>
</gene>
<organism evidence="2 3">
    <name type="scientific">Viridibacillus arvi</name>
    <dbReference type="NCBI Taxonomy" id="263475"/>
    <lineage>
        <taxon>Bacteria</taxon>
        <taxon>Bacillati</taxon>
        <taxon>Bacillota</taxon>
        <taxon>Bacilli</taxon>
        <taxon>Bacillales</taxon>
        <taxon>Caryophanaceae</taxon>
        <taxon>Viridibacillus</taxon>
    </lineage>
</organism>
<dbReference type="RefSeq" id="WP_053415238.1">
    <property type="nucleotide sequence ID" value="NZ_LILB01000001.1"/>
</dbReference>
<keyword evidence="2" id="KW-0418">Kinase</keyword>
<evidence type="ECO:0000313" key="3">
    <source>
        <dbReference type="Proteomes" id="UP000036867"/>
    </source>
</evidence>
<dbReference type="Gene3D" id="3.30.420.40">
    <property type="match status" value="2"/>
</dbReference>